<dbReference type="EMBL" id="CAJNOH010011486">
    <property type="protein sequence ID" value="CAF1525257.1"/>
    <property type="molecule type" value="Genomic_DNA"/>
</dbReference>
<dbReference type="EMBL" id="CAJNOL010013338">
    <property type="protein sequence ID" value="CAF1663385.1"/>
    <property type="molecule type" value="Genomic_DNA"/>
</dbReference>
<keyword evidence="4" id="KW-1185">Reference proteome</keyword>
<evidence type="ECO:0008006" key="5">
    <source>
        <dbReference type="Google" id="ProtNLM"/>
    </source>
</evidence>
<reference evidence="1" key="1">
    <citation type="submission" date="2021-02" db="EMBL/GenBank/DDBJ databases">
        <authorList>
            <person name="Nowell W R."/>
        </authorList>
    </citation>
    <scope>NUCLEOTIDE SEQUENCE</scope>
</reference>
<comment type="caution">
    <text evidence="1">The sequence shown here is derived from an EMBL/GenBank/DDBJ whole genome shotgun (WGS) entry which is preliminary data.</text>
</comment>
<evidence type="ECO:0000313" key="1">
    <source>
        <dbReference type="EMBL" id="CAF1525257.1"/>
    </source>
</evidence>
<name>A0A815UNJ1_9BILA</name>
<dbReference type="GO" id="GO:0003676">
    <property type="term" value="F:nucleic acid binding"/>
    <property type="evidence" value="ECO:0007669"/>
    <property type="project" value="InterPro"/>
</dbReference>
<protein>
    <recommendedName>
        <fullName evidence="5">Transposase</fullName>
    </recommendedName>
</protein>
<dbReference type="Proteomes" id="UP000663854">
    <property type="component" value="Unassembled WGS sequence"/>
</dbReference>
<proteinExistence type="predicted"/>
<dbReference type="InterPro" id="IPR036397">
    <property type="entry name" value="RNaseH_sf"/>
</dbReference>
<dbReference type="AlphaFoldDB" id="A0A815UNJ1"/>
<accession>A0A815UNJ1</accession>
<evidence type="ECO:0000313" key="3">
    <source>
        <dbReference type="Proteomes" id="UP000663854"/>
    </source>
</evidence>
<evidence type="ECO:0000313" key="2">
    <source>
        <dbReference type="EMBL" id="CAF1663385.1"/>
    </source>
</evidence>
<evidence type="ECO:0000313" key="4">
    <source>
        <dbReference type="Proteomes" id="UP000663870"/>
    </source>
</evidence>
<sequence length="367" mass="43527">MAGTYDIEEQRVIDRIRCIAFREARDAGATFIDRNWIADKVHRSIRFITDWWQKSYDQCFADYSNAGRKLKLSQASQDIIREASRRQGKSCSVVTKKIAEKQKEYVTRRTINNYCHREGLKPFHVIPKPLKSETHISDRLWLCDWLKDWTEEDFLHLAPSDEFYVWVVRRPNYQNDRVWAKSVDDIEEDERYREMVKNQPCIGIFVIFTAKRLHWVIKDKGEPWTGQYFRDIILTEHVLPFLKNEENVIDPDEVIFIHDKAPCMRAYPTQHFLQDNDIKFWGNDIWPGNSPDLNVAEHIGTIIKDEVEKKMLSETRDSRHLEETLKMHLSDVLTNMETDSDLFETLLCLYPSRLRAVKNANGRHTDY</sequence>
<gene>
    <name evidence="2" type="ORF">JXQ802_LOCUS56413</name>
    <name evidence="1" type="ORF">PYM288_LOCUS39848</name>
</gene>
<dbReference type="Proteomes" id="UP000663870">
    <property type="component" value="Unassembled WGS sequence"/>
</dbReference>
<dbReference type="Gene3D" id="3.30.420.10">
    <property type="entry name" value="Ribonuclease H-like superfamily/Ribonuclease H"/>
    <property type="match status" value="1"/>
</dbReference>
<organism evidence="1 3">
    <name type="scientific">Rotaria sordida</name>
    <dbReference type="NCBI Taxonomy" id="392033"/>
    <lineage>
        <taxon>Eukaryota</taxon>
        <taxon>Metazoa</taxon>
        <taxon>Spiralia</taxon>
        <taxon>Gnathifera</taxon>
        <taxon>Rotifera</taxon>
        <taxon>Eurotatoria</taxon>
        <taxon>Bdelloidea</taxon>
        <taxon>Philodinida</taxon>
        <taxon>Philodinidae</taxon>
        <taxon>Rotaria</taxon>
    </lineage>
</organism>